<dbReference type="GO" id="GO:0055085">
    <property type="term" value="P:transmembrane transport"/>
    <property type="evidence" value="ECO:0007669"/>
    <property type="project" value="InterPro"/>
</dbReference>
<dbReference type="PIRSF" id="PIRSF006470">
    <property type="entry name" value="DctB"/>
    <property type="match status" value="1"/>
</dbReference>
<evidence type="ECO:0000256" key="3">
    <source>
        <dbReference type="ARBA" id="ARBA00022729"/>
    </source>
</evidence>
<dbReference type="InterPro" id="IPR004682">
    <property type="entry name" value="TRAP_DctP"/>
</dbReference>
<dbReference type="AlphaFoldDB" id="A0A523THL2"/>
<feature type="signal peptide" evidence="4">
    <location>
        <begin position="1"/>
        <end position="30"/>
    </location>
</feature>
<dbReference type="Proteomes" id="UP000316517">
    <property type="component" value="Unassembled WGS sequence"/>
</dbReference>
<feature type="chain" id="PRO_5022210004" evidence="4">
    <location>
        <begin position="31"/>
        <end position="339"/>
    </location>
</feature>
<dbReference type="EMBL" id="SOJT01000062">
    <property type="protein sequence ID" value="TET29828.1"/>
    <property type="molecule type" value="Genomic_DNA"/>
</dbReference>
<organism evidence="5 6">
    <name type="scientific">Aerophobetes bacterium</name>
    <dbReference type="NCBI Taxonomy" id="2030807"/>
    <lineage>
        <taxon>Bacteria</taxon>
        <taxon>Candidatus Aerophobota</taxon>
    </lineage>
</organism>
<evidence type="ECO:0000256" key="4">
    <source>
        <dbReference type="SAM" id="SignalP"/>
    </source>
</evidence>
<evidence type="ECO:0000313" key="5">
    <source>
        <dbReference type="EMBL" id="TET29828.1"/>
    </source>
</evidence>
<dbReference type="GO" id="GO:0030288">
    <property type="term" value="C:outer membrane-bounded periplasmic space"/>
    <property type="evidence" value="ECO:0007669"/>
    <property type="project" value="InterPro"/>
</dbReference>
<name>A0A523THL2_UNCAE</name>
<dbReference type="Gene3D" id="3.40.190.170">
    <property type="entry name" value="Bacterial extracellular solute-binding protein, family 7"/>
    <property type="match status" value="1"/>
</dbReference>
<dbReference type="PANTHER" id="PTHR33376:SF7">
    <property type="entry name" value="C4-DICARBOXYLATE-BINDING PROTEIN DCTB"/>
    <property type="match status" value="1"/>
</dbReference>
<gene>
    <name evidence="5" type="ORF">E3J68_01315</name>
</gene>
<dbReference type="CDD" id="cd13603">
    <property type="entry name" value="PBP2_TRAP_Siap_TeaA_like"/>
    <property type="match status" value="1"/>
</dbReference>
<protein>
    <submittedName>
        <fullName evidence="5">TRAP transporter substrate-binding protein</fullName>
    </submittedName>
</protein>
<dbReference type="InterPro" id="IPR018389">
    <property type="entry name" value="DctP_fam"/>
</dbReference>
<proteinExistence type="inferred from homology"/>
<dbReference type="NCBIfam" id="NF037995">
    <property type="entry name" value="TRAP_S1"/>
    <property type="match status" value="1"/>
</dbReference>
<accession>A0A523THL2</accession>
<keyword evidence="3 4" id="KW-0732">Signal</keyword>
<evidence type="ECO:0000256" key="2">
    <source>
        <dbReference type="ARBA" id="ARBA00022448"/>
    </source>
</evidence>
<comment type="similarity">
    <text evidence="1">Belongs to the bacterial solute-binding protein 7 family.</text>
</comment>
<evidence type="ECO:0000313" key="6">
    <source>
        <dbReference type="Proteomes" id="UP000316517"/>
    </source>
</evidence>
<dbReference type="PANTHER" id="PTHR33376">
    <property type="match status" value="1"/>
</dbReference>
<dbReference type="InterPro" id="IPR038404">
    <property type="entry name" value="TRAP_DctP_sf"/>
</dbReference>
<dbReference type="NCBIfam" id="TIGR00787">
    <property type="entry name" value="dctP"/>
    <property type="match status" value="1"/>
</dbReference>
<sequence>MKVQRVLRRLCVVSLCFICLVAFSVSGAQAVKEIKVATVALPETLLYQCLVKWQSVLAERSGGELKVKILGRGVMGGDREMIEACRLGTLDTAVVSGSVLSPIVPQFIMISLPYLFNNHDEANAFLDGPVGQKLFEMLEPTDLVGLGWATWSFRGIWNNVRPITKPEDLKGLKLRCLETPLDMSITTHMGAIGTPMAWSEALLGLRQGTVDGITTTYGLGYPLKLYEIAKYATRTKHYYESAPLIMSKKLFDKFSPKEQKIIKESGAEALLWARKEQAQFDDKSKALLEEKGVKVNSLTPKAFAAFRELTKDVYVQFRFKVGPEFMDEALAFIESLRKK</sequence>
<keyword evidence="2" id="KW-0813">Transport</keyword>
<reference evidence="5 6" key="1">
    <citation type="submission" date="2019-03" db="EMBL/GenBank/DDBJ databases">
        <title>Metabolic potential of uncultured bacteria and archaea associated with petroleum seepage in deep-sea sediments.</title>
        <authorList>
            <person name="Dong X."/>
            <person name="Hubert C."/>
        </authorList>
    </citation>
    <scope>NUCLEOTIDE SEQUENCE [LARGE SCALE GENOMIC DNA]</scope>
    <source>
        <strain evidence="5">E44_bin3</strain>
    </source>
</reference>
<evidence type="ECO:0000256" key="1">
    <source>
        <dbReference type="ARBA" id="ARBA00009023"/>
    </source>
</evidence>
<comment type="caution">
    <text evidence="5">The sequence shown here is derived from an EMBL/GenBank/DDBJ whole genome shotgun (WGS) entry which is preliminary data.</text>
</comment>
<dbReference type="Pfam" id="PF03480">
    <property type="entry name" value="DctP"/>
    <property type="match status" value="1"/>
</dbReference>